<dbReference type="GO" id="GO:0016020">
    <property type="term" value="C:membrane"/>
    <property type="evidence" value="ECO:0007669"/>
    <property type="project" value="UniProtKB-SubCell"/>
</dbReference>
<dbReference type="Proteomes" id="UP001154078">
    <property type="component" value="Chromosome 10"/>
</dbReference>
<dbReference type="InterPro" id="IPR020846">
    <property type="entry name" value="MFS_dom"/>
</dbReference>
<feature type="transmembrane region" description="Helical" evidence="5">
    <location>
        <begin position="474"/>
        <end position="493"/>
    </location>
</feature>
<keyword evidence="2 5" id="KW-0812">Transmembrane</keyword>
<dbReference type="InterPro" id="IPR050549">
    <property type="entry name" value="MFS_Trehalose_Transporter"/>
</dbReference>
<feature type="transmembrane region" description="Helical" evidence="5">
    <location>
        <begin position="364"/>
        <end position="387"/>
    </location>
</feature>
<evidence type="ECO:0000256" key="4">
    <source>
        <dbReference type="ARBA" id="ARBA00023136"/>
    </source>
</evidence>
<accession>A0A9P0FCZ3</accession>
<evidence type="ECO:0000256" key="3">
    <source>
        <dbReference type="ARBA" id="ARBA00022989"/>
    </source>
</evidence>
<evidence type="ECO:0000313" key="8">
    <source>
        <dbReference type="Proteomes" id="UP001154078"/>
    </source>
</evidence>
<name>A0A9P0FCZ3_BRAAE</name>
<dbReference type="SUPFAM" id="SSF103473">
    <property type="entry name" value="MFS general substrate transporter"/>
    <property type="match status" value="1"/>
</dbReference>
<comment type="subcellular location">
    <subcellularLocation>
        <location evidence="1">Membrane</location>
        <topology evidence="1">Multi-pass membrane protein</topology>
    </subcellularLocation>
</comment>
<dbReference type="OrthoDB" id="6612291at2759"/>
<protein>
    <recommendedName>
        <fullName evidence="6">Major facilitator superfamily (MFS) profile domain-containing protein</fullName>
    </recommendedName>
</protein>
<feature type="transmembrane region" description="Helical" evidence="5">
    <location>
        <begin position="174"/>
        <end position="196"/>
    </location>
</feature>
<organism evidence="7 8">
    <name type="scientific">Brassicogethes aeneus</name>
    <name type="common">Rape pollen beetle</name>
    <name type="synonym">Meligethes aeneus</name>
    <dbReference type="NCBI Taxonomy" id="1431903"/>
    <lineage>
        <taxon>Eukaryota</taxon>
        <taxon>Metazoa</taxon>
        <taxon>Ecdysozoa</taxon>
        <taxon>Arthropoda</taxon>
        <taxon>Hexapoda</taxon>
        <taxon>Insecta</taxon>
        <taxon>Pterygota</taxon>
        <taxon>Neoptera</taxon>
        <taxon>Endopterygota</taxon>
        <taxon>Coleoptera</taxon>
        <taxon>Polyphaga</taxon>
        <taxon>Cucujiformia</taxon>
        <taxon>Nitidulidae</taxon>
        <taxon>Meligethinae</taxon>
        <taxon>Brassicogethes</taxon>
    </lineage>
</organism>
<dbReference type="InterPro" id="IPR005828">
    <property type="entry name" value="MFS_sugar_transport-like"/>
</dbReference>
<evidence type="ECO:0000313" key="7">
    <source>
        <dbReference type="EMBL" id="CAH0549121.1"/>
    </source>
</evidence>
<dbReference type="EMBL" id="OV121141">
    <property type="protein sequence ID" value="CAH0549121.1"/>
    <property type="molecule type" value="Genomic_DNA"/>
</dbReference>
<sequence>MAEKIQNAENEIGEQSSLVDDSVFVISNNSYRKPLNITWRDSYRQILASCIAQSLVIQVGINMAFSAILLPQLNEQKSDIKITKSEASWIASIVAIALPLGSFIIGPLMDRFGRKKMCILTTIPFIISSILFTFASNIWFIYAARIIAGFSGGLTTVSLVYVSEITHQNTRAMLLSLNSVFVSFGILLTCILGLWLQWRTMSLVFCGLIVLSFIGLFFVPESPHWLVVFKNDPNEAAKSLRWIYSNNQIFEHQYQKILESRSSTENTEIATESSKLLRIRNNLSIYKNPVVYKPVIILLLIFFFQQMSGAYVIIFYAVDLFREIGGQFGRGMDEFVALVLLGTIRFLMSIVSAIISKKVGRRPLLFFSALGMTVCSFIAGIYMYITALPQSELDRINVQKNERNNNVPLFCILGYVTFGSIGYLVIPWTLIGELLPVKVRGKLGGVLISMAYFFMFFTLKSFPYILEAVTLQHLFYIISIINLLGFAFLYWFLPETLGKSFSDIEKYFKRK</sequence>
<dbReference type="Pfam" id="PF00083">
    <property type="entry name" value="Sugar_tr"/>
    <property type="match status" value="1"/>
</dbReference>
<dbReference type="InterPro" id="IPR036259">
    <property type="entry name" value="MFS_trans_sf"/>
</dbReference>
<dbReference type="PROSITE" id="PS50850">
    <property type="entry name" value="MFS"/>
    <property type="match status" value="1"/>
</dbReference>
<evidence type="ECO:0000259" key="6">
    <source>
        <dbReference type="PROSITE" id="PS50850"/>
    </source>
</evidence>
<feature type="transmembrane region" description="Helical" evidence="5">
    <location>
        <begin position="335"/>
        <end position="355"/>
    </location>
</feature>
<feature type="transmembrane region" description="Helical" evidence="5">
    <location>
        <begin position="89"/>
        <end position="106"/>
    </location>
</feature>
<gene>
    <name evidence="7" type="ORF">MELIAE_LOCUS2400</name>
</gene>
<evidence type="ECO:0000256" key="2">
    <source>
        <dbReference type="ARBA" id="ARBA00022692"/>
    </source>
</evidence>
<keyword evidence="8" id="KW-1185">Reference proteome</keyword>
<dbReference type="PANTHER" id="PTHR48021:SF32">
    <property type="entry name" value="FACILITATED TREHALOSE TRANSPORTER TRET1-2 HOMOLOG-LIKE PROTEIN"/>
    <property type="match status" value="1"/>
</dbReference>
<keyword evidence="3 5" id="KW-1133">Transmembrane helix</keyword>
<dbReference type="PROSITE" id="PS00216">
    <property type="entry name" value="SUGAR_TRANSPORT_1"/>
    <property type="match status" value="1"/>
</dbReference>
<feature type="transmembrane region" description="Helical" evidence="5">
    <location>
        <begin position="407"/>
        <end position="431"/>
    </location>
</feature>
<feature type="transmembrane region" description="Helical" evidence="5">
    <location>
        <begin position="290"/>
        <end position="315"/>
    </location>
</feature>
<dbReference type="InterPro" id="IPR005829">
    <property type="entry name" value="Sugar_transporter_CS"/>
</dbReference>
<feature type="transmembrane region" description="Helical" evidence="5">
    <location>
        <begin position="118"/>
        <end position="136"/>
    </location>
</feature>
<evidence type="ECO:0000256" key="5">
    <source>
        <dbReference type="SAM" id="Phobius"/>
    </source>
</evidence>
<feature type="transmembrane region" description="Helical" evidence="5">
    <location>
        <begin position="443"/>
        <end position="462"/>
    </location>
</feature>
<reference evidence="7" key="1">
    <citation type="submission" date="2021-12" db="EMBL/GenBank/DDBJ databases">
        <authorList>
            <person name="King R."/>
        </authorList>
    </citation>
    <scope>NUCLEOTIDE SEQUENCE</scope>
</reference>
<dbReference type="PANTHER" id="PTHR48021">
    <property type="match status" value="1"/>
</dbReference>
<feature type="transmembrane region" description="Helical" evidence="5">
    <location>
        <begin position="202"/>
        <end position="220"/>
    </location>
</feature>
<feature type="transmembrane region" description="Helical" evidence="5">
    <location>
        <begin position="142"/>
        <end position="162"/>
    </location>
</feature>
<proteinExistence type="predicted"/>
<dbReference type="FunFam" id="1.20.1250.20:FF:000249">
    <property type="entry name" value="facilitated trehalose transporter Tret1"/>
    <property type="match status" value="1"/>
</dbReference>
<evidence type="ECO:0000256" key="1">
    <source>
        <dbReference type="ARBA" id="ARBA00004141"/>
    </source>
</evidence>
<dbReference type="GO" id="GO:0022857">
    <property type="term" value="F:transmembrane transporter activity"/>
    <property type="evidence" value="ECO:0007669"/>
    <property type="project" value="InterPro"/>
</dbReference>
<feature type="domain" description="Major facilitator superfamily (MFS) profile" evidence="6">
    <location>
        <begin position="46"/>
        <end position="497"/>
    </location>
</feature>
<dbReference type="AlphaFoldDB" id="A0A9P0FCZ3"/>
<dbReference type="Gene3D" id="1.20.1250.20">
    <property type="entry name" value="MFS general substrate transporter like domains"/>
    <property type="match status" value="1"/>
</dbReference>
<keyword evidence="4 5" id="KW-0472">Membrane</keyword>